<keyword evidence="3" id="KW-1185">Reference proteome</keyword>
<comment type="caution">
    <text evidence="2">The sequence shown here is derived from an EMBL/GenBank/DDBJ whole genome shotgun (WGS) entry which is preliminary data.</text>
</comment>
<reference evidence="2" key="1">
    <citation type="submission" date="2020-10" db="EMBL/GenBank/DDBJ databases">
        <title>Sequencing the genomes of 1000 actinobacteria strains.</title>
        <authorList>
            <person name="Klenk H.-P."/>
        </authorList>
    </citation>
    <scope>NUCLEOTIDE SEQUENCE</scope>
    <source>
        <strain evidence="2">DSM 45354</strain>
    </source>
</reference>
<dbReference type="InterPro" id="IPR038058">
    <property type="entry name" value="PhnH-like_sp"/>
</dbReference>
<sequence length="207" mass="22291">MTTTTAMPVRPVADWPTPRELPPDTAQQAFRAIMEAFSEPGTLQQLPLEAVPDGVPAVMIPLLMLADIMTPIAALPTPGQPVDQALELAARLTVAPVADLESTRYALAFGEPDPREFRRLNTGTHWSPEAGAMLFQRVTDLRETGGWTLTGPGIQRHSALEVAGLSEEFLDVRADLVSDYPAGIDVLLVTDEGRVAALSRTTKVELA</sequence>
<protein>
    <submittedName>
        <fullName evidence="2">Alpha-D-ribose 1-methylphosphonate 5-triphosphate synthase subunit PhnH</fullName>
        <ecNumber evidence="2">2.7.8.37</ecNumber>
    </submittedName>
</protein>
<evidence type="ECO:0000313" key="2">
    <source>
        <dbReference type="EMBL" id="MBE1606984.1"/>
    </source>
</evidence>
<dbReference type="AlphaFoldDB" id="A0A927MUQ6"/>
<dbReference type="SUPFAM" id="SSF159709">
    <property type="entry name" value="PhnH-like"/>
    <property type="match status" value="1"/>
</dbReference>
<dbReference type="Pfam" id="PF05845">
    <property type="entry name" value="PhnH"/>
    <property type="match status" value="1"/>
</dbReference>
<organism evidence="2 3">
    <name type="scientific">Actinopolymorpha pittospori</name>
    <dbReference type="NCBI Taxonomy" id="648752"/>
    <lineage>
        <taxon>Bacteria</taxon>
        <taxon>Bacillati</taxon>
        <taxon>Actinomycetota</taxon>
        <taxon>Actinomycetes</taxon>
        <taxon>Propionibacteriales</taxon>
        <taxon>Actinopolymorphaceae</taxon>
        <taxon>Actinopolymorpha</taxon>
    </lineage>
</organism>
<keyword evidence="2" id="KW-0808">Transferase</keyword>
<dbReference type="EC" id="2.7.8.37" evidence="2"/>
<dbReference type="Proteomes" id="UP000638648">
    <property type="component" value="Unassembled WGS sequence"/>
</dbReference>
<dbReference type="GO" id="GO:0061693">
    <property type="term" value="F:alpha-D-ribose 1-methylphosphonate 5-triphosphate synthase activity"/>
    <property type="evidence" value="ECO:0007669"/>
    <property type="project" value="UniProtKB-EC"/>
</dbReference>
<dbReference type="GO" id="GO:0019634">
    <property type="term" value="P:organic phosphonate metabolic process"/>
    <property type="evidence" value="ECO:0007669"/>
    <property type="project" value="InterPro"/>
</dbReference>
<dbReference type="InterPro" id="IPR008772">
    <property type="entry name" value="Phosphonate_metab_PhnH"/>
</dbReference>
<gene>
    <name evidence="2" type="ORF">HEB94_003832</name>
</gene>
<name>A0A927MUQ6_9ACTN</name>
<proteinExistence type="predicted"/>
<dbReference type="RefSeq" id="WP_192751000.1">
    <property type="nucleotide sequence ID" value="NZ_BAABJL010000151.1"/>
</dbReference>
<evidence type="ECO:0000313" key="3">
    <source>
        <dbReference type="Proteomes" id="UP000638648"/>
    </source>
</evidence>
<evidence type="ECO:0000256" key="1">
    <source>
        <dbReference type="SAM" id="MobiDB-lite"/>
    </source>
</evidence>
<dbReference type="NCBIfam" id="TIGR03292">
    <property type="entry name" value="PhnH_redo"/>
    <property type="match status" value="1"/>
</dbReference>
<dbReference type="EMBL" id="JADBEM010000001">
    <property type="protein sequence ID" value="MBE1606984.1"/>
    <property type="molecule type" value="Genomic_DNA"/>
</dbReference>
<dbReference type="Gene3D" id="3.40.50.11310">
    <property type="entry name" value="Bacterial phosphonate metabolism protein PhnH"/>
    <property type="match status" value="1"/>
</dbReference>
<accession>A0A927MUQ6</accession>
<feature type="region of interest" description="Disordered" evidence="1">
    <location>
        <begin position="1"/>
        <end position="21"/>
    </location>
</feature>